<dbReference type="OrthoDB" id="5949735at2759"/>
<comment type="caution">
    <text evidence="2">The sequence shown here is derived from an EMBL/GenBank/DDBJ whole genome shotgun (WGS) entry which is preliminary data.</text>
</comment>
<feature type="compositionally biased region" description="Polar residues" evidence="1">
    <location>
        <begin position="70"/>
        <end position="100"/>
    </location>
</feature>
<accession>A0A3M6UF83</accession>
<dbReference type="STRING" id="46731.A0A3M6UF83"/>
<proteinExistence type="predicted"/>
<dbReference type="Proteomes" id="UP000275408">
    <property type="component" value="Unassembled WGS sequence"/>
</dbReference>
<keyword evidence="3" id="KW-1185">Reference proteome</keyword>
<dbReference type="Gene3D" id="2.20.70.10">
    <property type="match status" value="1"/>
</dbReference>
<organism evidence="2 3">
    <name type="scientific">Pocillopora damicornis</name>
    <name type="common">Cauliflower coral</name>
    <name type="synonym">Millepora damicornis</name>
    <dbReference type="NCBI Taxonomy" id="46731"/>
    <lineage>
        <taxon>Eukaryota</taxon>
        <taxon>Metazoa</taxon>
        <taxon>Cnidaria</taxon>
        <taxon>Anthozoa</taxon>
        <taxon>Hexacorallia</taxon>
        <taxon>Scleractinia</taxon>
        <taxon>Astrocoeniina</taxon>
        <taxon>Pocilloporidae</taxon>
        <taxon>Pocillopora</taxon>
    </lineage>
</organism>
<name>A0A3M6UF83_POCDA</name>
<dbReference type="EMBL" id="RCHS01001655">
    <property type="protein sequence ID" value="RMX52337.1"/>
    <property type="molecule type" value="Genomic_DNA"/>
</dbReference>
<protein>
    <recommendedName>
        <fullName evidence="4">WW domain-containing protein</fullName>
    </recommendedName>
</protein>
<dbReference type="AlphaFoldDB" id="A0A3M6UF83"/>
<evidence type="ECO:0008006" key="4">
    <source>
        <dbReference type="Google" id="ProtNLM"/>
    </source>
</evidence>
<sequence>MDGTEWIPHTTKSGKILYYINPATGECKWQNQLNKEDSQSSICNTDINSKQSCTQACRSSPRRDGEEVIASTSAFGSKTTVSESWTQERYPILSNSTNPSPKRKDEKEGREKSENDVQFVKNQERQMTVDVLAECVRSSCENTQNNLEFD</sequence>
<feature type="region of interest" description="Disordered" evidence="1">
    <location>
        <begin position="56"/>
        <end position="123"/>
    </location>
</feature>
<feature type="compositionally biased region" description="Basic and acidic residues" evidence="1">
    <location>
        <begin position="102"/>
        <end position="115"/>
    </location>
</feature>
<evidence type="ECO:0000313" key="3">
    <source>
        <dbReference type="Proteomes" id="UP000275408"/>
    </source>
</evidence>
<evidence type="ECO:0000256" key="1">
    <source>
        <dbReference type="SAM" id="MobiDB-lite"/>
    </source>
</evidence>
<gene>
    <name evidence="2" type="ORF">pdam_00020502</name>
</gene>
<reference evidence="2 3" key="1">
    <citation type="journal article" date="2018" name="Sci. Rep.">
        <title>Comparative analysis of the Pocillopora damicornis genome highlights role of immune system in coral evolution.</title>
        <authorList>
            <person name="Cunning R."/>
            <person name="Bay R.A."/>
            <person name="Gillette P."/>
            <person name="Baker A.C."/>
            <person name="Traylor-Knowles N."/>
        </authorList>
    </citation>
    <scope>NUCLEOTIDE SEQUENCE [LARGE SCALE GENOMIC DNA]</scope>
    <source>
        <strain evidence="2">RSMAS</strain>
        <tissue evidence="2">Whole animal</tissue>
    </source>
</reference>
<evidence type="ECO:0000313" key="2">
    <source>
        <dbReference type="EMBL" id="RMX52337.1"/>
    </source>
</evidence>